<keyword evidence="3" id="KW-0645">Protease</keyword>
<evidence type="ECO:0000256" key="3">
    <source>
        <dbReference type="ARBA" id="ARBA00022670"/>
    </source>
</evidence>
<evidence type="ECO:0000313" key="8">
    <source>
        <dbReference type="EMBL" id="CAE0636341.1"/>
    </source>
</evidence>
<evidence type="ECO:0000256" key="2">
    <source>
        <dbReference type="ARBA" id="ARBA00022553"/>
    </source>
</evidence>
<gene>
    <name evidence="8" type="ORF">HAKA00212_LOCUS15101</name>
</gene>
<dbReference type="SUPFAM" id="SSF54001">
    <property type="entry name" value="Cysteine proteinases"/>
    <property type="match status" value="1"/>
</dbReference>
<name>A0A7S3XZ20_HETAK</name>
<dbReference type="Gene3D" id="3.30.310.130">
    <property type="entry name" value="Ubiquitin-related"/>
    <property type="match status" value="1"/>
</dbReference>
<keyword evidence="4" id="KW-0833">Ubl conjugation pathway</keyword>
<dbReference type="GO" id="GO:0005737">
    <property type="term" value="C:cytoplasm"/>
    <property type="evidence" value="ECO:0007669"/>
    <property type="project" value="TreeGrafter"/>
</dbReference>
<proteinExistence type="inferred from homology"/>
<organism evidence="8">
    <name type="scientific">Heterosigma akashiwo</name>
    <name type="common">Chromophytic alga</name>
    <name type="synonym">Heterosigma carterae</name>
    <dbReference type="NCBI Taxonomy" id="2829"/>
    <lineage>
        <taxon>Eukaryota</taxon>
        <taxon>Sar</taxon>
        <taxon>Stramenopiles</taxon>
        <taxon>Ochrophyta</taxon>
        <taxon>Raphidophyceae</taxon>
        <taxon>Chattonellales</taxon>
        <taxon>Chattonellaceae</taxon>
        <taxon>Heterosigma</taxon>
    </lineage>
</organism>
<dbReference type="Gene3D" id="1.10.418.20">
    <property type="match status" value="1"/>
</dbReference>
<evidence type="ECO:0000256" key="6">
    <source>
        <dbReference type="SAM" id="MobiDB-lite"/>
    </source>
</evidence>
<sequence>MDAGEFLNDSLIDFYLKWLRDHQSRPALRDQCHFFSSHFYTKLEGAGFGGDRPDHAAVRRWTRGVNLFAKRLVFVPVNQAAHWSLAVVCSPGHLAISPEEFGEPCVLHLDSLRLHSGKEVARRLRGYLALEYEKQYPGGGPVAFTASTMPLVRPPVPSQGNTSDCGVYVLEYAKRILTEPAFTKPTSIQVESRFQDFLNRKMFGESLIREKRQAIRKLILQLHDEQQQQQQHEPKSESGQTNGKTTMTL</sequence>
<evidence type="ECO:0000256" key="4">
    <source>
        <dbReference type="ARBA" id="ARBA00022786"/>
    </source>
</evidence>
<reference evidence="8" key="1">
    <citation type="submission" date="2021-01" db="EMBL/GenBank/DDBJ databases">
        <authorList>
            <person name="Corre E."/>
            <person name="Pelletier E."/>
            <person name="Niang G."/>
            <person name="Scheremetjew M."/>
            <person name="Finn R."/>
            <person name="Kale V."/>
            <person name="Holt S."/>
            <person name="Cochrane G."/>
            <person name="Meng A."/>
            <person name="Brown T."/>
            <person name="Cohen L."/>
        </authorList>
    </citation>
    <scope>NUCLEOTIDE SEQUENCE</scope>
    <source>
        <strain evidence="8">CCMP3107</strain>
    </source>
</reference>
<evidence type="ECO:0000256" key="5">
    <source>
        <dbReference type="ARBA" id="ARBA00022801"/>
    </source>
</evidence>
<comment type="similarity">
    <text evidence="1">Belongs to the peptidase C48 family.</text>
</comment>
<dbReference type="PANTHER" id="PTHR46896:SF3">
    <property type="entry name" value="FI06413P-RELATED"/>
    <property type="match status" value="1"/>
</dbReference>
<feature type="compositionally biased region" description="Basic and acidic residues" evidence="6">
    <location>
        <begin position="224"/>
        <end position="236"/>
    </location>
</feature>
<dbReference type="Pfam" id="PF02902">
    <property type="entry name" value="Peptidase_C48"/>
    <property type="match status" value="1"/>
</dbReference>
<keyword evidence="5" id="KW-0378">Hydrolase</keyword>
<feature type="compositionally biased region" description="Polar residues" evidence="6">
    <location>
        <begin position="237"/>
        <end position="249"/>
    </location>
</feature>
<dbReference type="GO" id="GO:0070139">
    <property type="term" value="F:SUMO-specific endopeptidase activity"/>
    <property type="evidence" value="ECO:0007669"/>
    <property type="project" value="TreeGrafter"/>
</dbReference>
<protein>
    <recommendedName>
        <fullName evidence="7">Ubiquitin-like protease family profile domain-containing protein</fullName>
    </recommendedName>
</protein>
<dbReference type="InterPro" id="IPR051947">
    <property type="entry name" value="Sentrin-specific_protease"/>
</dbReference>
<dbReference type="GO" id="GO:0005634">
    <property type="term" value="C:nucleus"/>
    <property type="evidence" value="ECO:0007669"/>
    <property type="project" value="TreeGrafter"/>
</dbReference>
<dbReference type="EMBL" id="HBIU01032743">
    <property type="protein sequence ID" value="CAE0636341.1"/>
    <property type="molecule type" value="Transcribed_RNA"/>
</dbReference>
<feature type="domain" description="Ubiquitin-like protease family profile" evidence="7">
    <location>
        <begin position="1"/>
        <end position="176"/>
    </location>
</feature>
<evidence type="ECO:0000256" key="1">
    <source>
        <dbReference type="ARBA" id="ARBA00005234"/>
    </source>
</evidence>
<feature type="region of interest" description="Disordered" evidence="6">
    <location>
        <begin position="224"/>
        <end position="249"/>
    </location>
</feature>
<keyword evidence="2" id="KW-0597">Phosphoprotein</keyword>
<evidence type="ECO:0000259" key="7">
    <source>
        <dbReference type="PROSITE" id="PS50600"/>
    </source>
</evidence>
<dbReference type="InterPro" id="IPR038765">
    <property type="entry name" value="Papain-like_cys_pep_sf"/>
</dbReference>
<dbReference type="GO" id="GO:0016926">
    <property type="term" value="P:protein desumoylation"/>
    <property type="evidence" value="ECO:0007669"/>
    <property type="project" value="TreeGrafter"/>
</dbReference>
<dbReference type="PROSITE" id="PS50600">
    <property type="entry name" value="ULP_PROTEASE"/>
    <property type="match status" value="1"/>
</dbReference>
<dbReference type="AlphaFoldDB" id="A0A7S3XZ20"/>
<dbReference type="PANTHER" id="PTHR46896">
    <property type="entry name" value="SENTRIN-SPECIFIC PROTEASE"/>
    <property type="match status" value="1"/>
</dbReference>
<dbReference type="GO" id="GO:0006508">
    <property type="term" value="P:proteolysis"/>
    <property type="evidence" value="ECO:0007669"/>
    <property type="project" value="UniProtKB-KW"/>
</dbReference>
<dbReference type="InterPro" id="IPR003653">
    <property type="entry name" value="Peptidase_C48_C"/>
</dbReference>
<accession>A0A7S3XZ20</accession>